<dbReference type="PROSITE" id="PS50995">
    <property type="entry name" value="HTH_MARR_2"/>
    <property type="match status" value="1"/>
</dbReference>
<gene>
    <name evidence="2" type="ORF">NWE54_13130</name>
</gene>
<dbReference type="PRINTS" id="PR00598">
    <property type="entry name" value="HTHMARR"/>
</dbReference>
<dbReference type="Gene3D" id="1.10.10.10">
    <property type="entry name" value="Winged helix-like DNA-binding domain superfamily/Winged helix DNA-binding domain"/>
    <property type="match status" value="1"/>
</dbReference>
<evidence type="ECO:0000313" key="2">
    <source>
        <dbReference type="EMBL" id="UZF89660.1"/>
    </source>
</evidence>
<dbReference type="SMART" id="SM00347">
    <property type="entry name" value="HTH_MARR"/>
    <property type="match status" value="1"/>
</dbReference>
<dbReference type="InterPro" id="IPR036390">
    <property type="entry name" value="WH_DNA-bd_sf"/>
</dbReference>
<sequence>MSQERAGVQGGPMDSILAQWRRERPDLDTSVMAVCGDLWRAADRVRDGVAANLVVDELDLAGFDVLLTLRRQGRGQALSPSELAQDMMISTSAMTNRLDRLQKGGLIERQADPSDRRALRIVLTGTGFALADRIVVSHVATEERLVSALSGEERAELRRLLAKIG</sequence>
<dbReference type="Pfam" id="PF01047">
    <property type="entry name" value="MarR"/>
    <property type="match status" value="1"/>
</dbReference>
<proteinExistence type="predicted"/>
<dbReference type="PANTHER" id="PTHR33164:SF104">
    <property type="entry name" value="TRANSCRIPTIONAL REGULATORY PROTEIN"/>
    <property type="match status" value="1"/>
</dbReference>
<accession>A0A9E8A8X0</accession>
<dbReference type="EMBL" id="CP102774">
    <property type="protein sequence ID" value="UZF89660.1"/>
    <property type="molecule type" value="Genomic_DNA"/>
</dbReference>
<protein>
    <submittedName>
        <fullName evidence="2">MarR family transcriptional regulator</fullName>
    </submittedName>
</protein>
<dbReference type="GO" id="GO:0003700">
    <property type="term" value="F:DNA-binding transcription factor activity"/>
    <property type="evidence" value="ECO:0007669"/>
    <property type="project" value="InterPro"/>
</dbReference>
<dbReference type="SUPFAM" id="SSF46785">
    <property type="entry name" value="Winged helix' DNA-binding domain"/>
    <property type="match status" value="1"/>
</dbReference>
<dbReference type="GO" id="GO:0006950">
    <property type="term" value="P:response to stress"/>
    <property type="evidence" value="ECO:0007669"/>
    <property type="project" value="TreeGrafter"/>
</dbReference>
<dbReference type="AlphaFoldDB" id="A0A9E8A8X0"/>
<reference evidence="2" key="1">
    <citation type="submission" date="2022-08" db="EMBL/GenBank/DDBJ databases">
        <title>Complete Genome Sequences of 2 Bosea sp. soil isolates.</title>
        <authorList>
            <person name="Alvarez Arevalo M."/>
            <person name="Sterndorff E.B."/>
            <person name="Faurdal D."/>
            <person name="Joergensen T.S."/>
            <person name="Weber T."/>
        </authorList>
    </citation>
    <scope>NUCLEOTIDE SEQUENCE</scope>
    <source>
        <strain evidence="2">NBC_00436</strain>
    </source>
</reference>
<name>A0A9E8A8X0_9HYPH</name>
<evidence type="ECO:0000259" key="1">
    <source>
        <dbReference type="PROSITE" id="PS50995"/>
    </source>
</evidence>
<feature type="domain" description="HTH marR-type" evidence="1">
    <location>
        <begin position="31"/>
        <end position="165"/>
    </location>
</feature>
<organism evidence="2">
    <name type="scientific">Bosea sp. NBC_00436</name>
    <dbReference type="NCBI Taxonomy" id="2969620"/>
    <lineage>
        <taxon>Bacteria</taxon>
        <taxon>Pseudomonadati</taxon>
        <taxon>Pseudomonadota</taxon>
        <taxon>Alphaproteobacteria</taxon>
        <taxon>Hyphomicrobiales</taxon>
        <taxon>Boseaceae</taxon>
        <taxon>Bosea</taxon>
    </lineage>
</organism>
<dbReference type="InterPro" id="IPR036388">
    <property type="entry name" value="WH-like_DNA-bd_sf"/>
</dbReference>
<dbReference type="InterPro" id="IPR039422">
    <property type="entry name" value="MarR/SlyA-like"/>
</dbReference>
<dbReference type="PANTHER" id="PTHR33164">
    <property type="entry name" value="TRANSCRIPTIONAL REGULATOR, MARR FAMILY"/>
    <property type="match status" value="1"/>
</dbReference>
<dbReference type="InterPro" id="IPR000835">
    <property type="entry name" value="HTH_MarR-typ"/>
</dbReference>